<dbReference type="GO" id="GO:0022857">
    <property type="term" value="F:transmembrane transporter activity"/>
    <property type="evidence" value="ECO:0007669"/>
    <property type="project" value="InterPro"/>
</dbReference>
<dbReference type="Pfam" id="PF07690">
    <property type="entry name" value="MFS_1"/>
    <property type="match status" value="1"/>
</dbReference>
<evidence type="ECO:0000256" key="1">
    <source>
        <dbReference type="ARBA" id="ARBA00004651"/>
    </source>
</evidence>
<keyword evidence="4 5" id="KW-0472">Membrane</keyword>
<evidence type="ECO:0000313" key="8">
    <source>
        <dbReference type="Proteomes" id="UP000280344"/>
    </source>
</evidence>
<keyword evidence="3 5" id="KW-1133">Transmembrane helix</keyword>
<evidence type="ECO:0000256" key="3">
    <source>
        <dbReference type="ARBA" id="ARBA00022989"/>
    </source>
</evidence>
<protein>
    <submittedName>
        <fullName evidence="7">MFS transporter</fullName>
    </submittedName>
</protein>
<dbReference type="PANTHER" id="PTHR23531">
    <property type="entry name" value="QUINOLENE RESISTANCE PROTEIN NORA"/>
    <property type="match status" value="1"/>
</dbReference>
<evidence type="ECO:0000313" key="7">
    <source>
        <dbReference type="EMBL" id="AZQ78279.1"/>
    </source>
</evidence>
<dbReference type="GO" id="GO:0005886">
    <property type="term" value="C:plasma membrane"/>
    <property type="evidence" value="ECO:0007669"/>
    <property type="project" value="UniProtKB-SubCell"/>
</dbReference>
<evidence type="ECO:0000256" key="4">
    <source>
        <dbReference type="ARBA" id="ARBA00023136"/>
    </source>
</evidence>
<keyword evidence="8" id="KW-1185">Reference proteome</keyword>
<feature type="transmembrane region" description="Helical" evidence="5">
    <location>
        <begin position="36"/>
        <end position="54"/>
    </location>
</feature>
<dbReference type="Gene3D" id="1.20.1250.20">
    <property type="entry name" value="MFS general substrate transporter like domains"/>
    <property type="match status" value="1"/>
</dbReference>
<feature type="domain" description="Major facilitator superfamily (MFS) profile" evidence="6">
    <location>
        <begin position="1"/>
        <end position="368"/>
    </location>
</feature>
<feature type="transmembrane region" description="Helical" evidence="5">
    <location>
        <begin position="191"/>
        <end position="213"/>
    </location>
</feature>
<accession>A0A3Q9G657</accession>
<dbReference type="PROSITE" id="PS50850">
    <property type="entry name" value="MFS"/>
    <property type="match status" value="1"/>
</dbReference>
<name>A0A3Q9G657_9ACTO</name>
<feature type="transmembrane region" description="Helical" evidence="5">
    <location>
        <begin position="219"/>
        <end position="240"/>
    </location>
</feature>
<gene>
    <name evidence="7" type="ORF">EJ997_12750</name>
</gene>
<dbReference type="EMBL" id="CP034593">
    <property type="protein sequence ID" value="AZQ78279.1"/>
    <property type="molecule type" value="Genomic_DNA"/>
</dbReference>
<dbReference type="InterPro" id="IPR036259">
    <property type="entry name" value="MFS_trans_sf"/>
</dbReference>
<feature type="transmembrane region" description="Helical" evidence="5">
    <location>
        <begin position="320"/>
        <end position="338"/>
    </location>
</feature>
<feature type="transmembrane region" description="Helical" evidence="5">
    <location>
        <begin position="125"/>
        <end position="144"/>
    </location>
</feature>
<proteinExistence type="predicted"/>
<dbReference type="PANTHER" id="PTHR23531:SF1">
    <property type="entry name" value="QUINOLENE RESISTANCE PROTEIN NORA"/>
    <property type="match status" value="1"/>
</dbReference>
<dbReference type="KEGG" id="flh:EJ997_12750"/>
<dbReference type="PROSITE" id="PS00217">
    <property type="entry name" value="SUGAR_TRANSPORT_2"/>
    <property type="match status" value="1"/>
</dbReference>
<keyword evidence="2 5" id="KW-0812">Transmembrane</keyword>
<evidence type="ECO:0000256" key="2">
    <source>
        <dbReference type="ARBA" id="ARBA00022692"/>
    </source>
</evidence>
<comment type="subcellular location">
    <subcellularLocation>
        <location evidence="1">Cell membrane</location>
        <topology evidence="1">Multi-pass membrane protein</topology>
    </subcellularLocation>
</comment>
<dbReference type="InterPro" id="IPR052714">
    <property type="entry name" value="MFS_Exporter"/>
</dbReference>
<dbReference type="Proteomes" id="UP000280344">
    <property type="component" value="Chromosome"/>
</dbReference>
<feature type="transmembrane region" description="Helical" evidence="5">
    <location>
        <begin position="90"/>
        <end position="113"/>
    </location>
</feature>
<sequence length="368" mass="38289">MPLLVAMTAFGFTGYAALMPVAPLWAAHGGADAGGVGLVNGVLMLATVLTQLMVPAALRRLGWVPVLVGGVTFLGLPTAGFFFSDDLLSILFFSALRGIGFGIITVTGSALTAELVPVMRRGEAIGMYGLAVALPQIVFVSAGAWIVDQFAFEVIFAVGLLPILGVFPAWKLGQRVGRVPKPLDPPPYRALVRPMILLLAVTLAGGVLITFMAQMVASSGLVTVALLVMLVTTAFVRWRVGMTADRVGPGKFVLPLVMSTVIGLVLISFAVRDPIDTSVPLLIIGSFFVGAAYGGLQNLTLLLSFGAVDRQHYGAASTTWNVGFDMGTGTGSILIGWIATGSDFSTGLLVAAGISALTIPLALRSRKS</sequence>
<feature type="transmembrane region" description="Helical" evidence="5">
    <location>
        <begin position="283"/>
        <end position="308"/>
    </location>
</feature>
<feature type="transmembrane region" description="Helical" evidence="5">
    <location>
        <begin position="61"/>
        <end position="84"/>
    </location>
</feature>
<feature type="transmembrane region" description="Helical" evidence="5">
    <location>
        <begin position="150"/>
        <end position="170"/>
    </location>
</feature>
<feature type="transmembrane region" description="Helical" evidence="5">
    <location>
        <begin position="252"/>
        <end position="271"/>
    </location>
</feature>
<dbReference type="SUPFAM" id="SSF103473">
    <property type="entry name" value="MFS general substrate transporter"/>
    <property type="match status" value="1"/>
</dbReference>
<dbReference type="InterPro" id="IPR020846">
    <property type="entry name" value="MFS_dom"/>
</dbReference>
<reference evidence="7 8" key="1">
    <citation type="submission" date="2018-12" db="EMBL/GenBank/DDBJ databases">
        <title>Complete genome sequence of Flaviflexus sp. H23T48.</title>
        <authorList>
            <person name="Bae J.-W."/>
            <person name="Lee J.-Y."/>
        </authorList>
    </citation>
    <scope>NUCLEOTIDE SEQUENCE [LARGE SCALE GENOMIC DNA]</scope>
    <source>
        <strain evidence="7 8">H23T48</strain>
    </source>
</reference>
<evidence type="ECO:0000259" key="6">
    <source>
        <dbReference type="PROSITE" id="PS50850"/>
    </source>
</evidence>
<dbReference type="InterPro" id="IPR011701">
    <property type="entry name" value="MFS"/>
</dbReference>
<dbReference type="AlphaFoldDB" id="A0A3Q9G657"/>
<feature type="transmembrane region" description="Helical" evidence="5">
    <location>
        <begin position="344"/>
        <end position="363"/>
    </location>
</feature>
<dbReference type="InterPro" id="IPR005829">
    <property type="entry name" value="Sugar_transporter_CS"/>
</dbReference>
<dbReference type="OrthoDB" id="5189108at2"/>
<evidence type="ECO:0000256" key="5">
    <source>
        <dbReference type="SAM" id="Phobius"/>
    </source>
</evidence>
<organism evidence="7 8">
    <name type="scientific">Flaviflexus ciconiae</name>
    <dbReference type="NCBI Taxonomy" id="2496867"/>
    <lineage>
        <taxon>Bacteria</taxon>
        <taxon>Bacillati</taxon>
        <taxon>Actinomycetota</taxon>
        <taxon>Actinomycetes</taxon>
        <taxon>Actinomycetales</taxon>
        <taxon>Actinomycetaceae</taxon>
        <taxon>Flaviflexus</taxon>
    </lineage>
</organism>